<dbReference type="AlphaFoldDB" id="A0A5K1TXK5"/>
<reference evidence="1 2" key="1">
    <citation type="submission" date="2016-05" db="EMBL/GenBank/DDBJ databases">
        <title>First whole genome sequencing of Entamoeba histolytica HM1:IMSS-clone-6.</title>
        <authorList>
            <person name="Mukherjee Avik.K."/>
            <person name="Izumyama S."/>
            <person name="Nakada-Tsukui K."/>
            <person name="Nozaki T."/>
        </authorList>
    </citation>
    <scope>NUCLEOTIDE SEQUENCE [LARGE SCALE GENOMIC DNA]</scope>
    <source>
        <strain evidence="1 2">HM1:IMSS clone 6</strain>
    </source>
</reference>
<dbReference type="GO" id="GO:0000290">
    <property type="term" value="P:deadenylation-dependent decapping of nuclear-transcribed mRNA"/>
    <property type="evidence" value="ECO:0007669"/>
    <property type="project" value="InterPro"/>
</dbReference>
<proteinExistence type="predicted"/>
<dbReference type="VEuPathDB" id="AmoebaDB:EHI8A_076410"/>
<evidence type="ECO:0000313" key="2">
    <source>
        <dbReference type="Proteomes" id="UP000078387"/>
    </source>
</evidence>
<dbReference type="VEuPathDB" id="AmoebaDB:EHI5A_069860"/>
<dbReference type="VEuPathDB" id="AmoebaDB:KM1_136250"/>
<dbReference type="Pfam" id="PF11969">
    <property type="entry name" value="DcpS_C"/>
    <property type="match status" value="1"/>
</dbReference>
<dbReference type="OMA" id="INDYKWD"/>
<accession>A0A5K1TXK5</accession>
<dbReference type="Proteomes" id="UP000078387">
    <property type="component" value="Unassembled WGS sequence"/>
</dbReference>
<dbReference type="VEuPathDB" id="AmoebaDB:EHI_192480"/>
<dbReference type="GO" id="GO:0005634">
    <property type="term" value="C:nucleus"/>
    <property type="evidence" value="ECO:0007669"/>
    <property type="project" value="TreeGrafter"/>
</dbReference>
<dbReference type="InterPro" id="IPR036265">
    <property type="entry name" value="HIT-like_sf"/>
</dbReference>
<gene>
    <name evidence="1" type="ORF">CL6EHI_192480</name>
</gene>
<dbReference type="GO" id="GO:0000340">
    <property type="term" value="F:RNA 7-methylguanosine cap binding"/>
    <property type="evidence" value="ECO:0007669"/>
    <property type="project" value="TreeGrafter"/>
</dbReference>
<dbReference type="PANTHER" id="PTHR12978:SF0">
    <property type="entry name" value="M7GPPPX DIPHOSPHATASE"/>
    <property type="match status" value="1"/>
</dbReference>
<sequence length="281" mass="32888">MTENIIVLNDLKDSKGITLLKDEKSIFCIVKSQIGIDEANELIQLIKKEPNKDIITQTISSIKYNKLIKLNNQQTSYEINVMKPQNIQEINKYKKQQYELFLETPELYQQYTLPYISTIPSSTLQWINDYSNDITKPLLKGDGFFLVPDVKWNMKDMNLFYGICFSKDPSILSIRSLRQCHLPLLKRMRFEVLKYINSITGLKEEEIVIYCHYHPSFWHFHVHFTSINFPTLARNNSIGKAILLDTIIQNIELDDLYYSKASIMISIGTAHQLYDKFNQTK</sequence>
<comment type="caution">
    <text evidence="1">The sequence shown here is derived from an EMBL/GenBank/DDBJ whole genome shotgun (WGS) entry which is preliminary data.</text>
</comment>
<dbReference type="PANTHER" id="PTHR12978">
    <property type="entry name" value="HISTIDINE TRIAD HIT PROTEIN MEMBER"/>
    <property type="match status" value="1"/>
</dbReference>
<organism evidence="1 2">
    <name type="scientific">Entamoeba histolytica</name>
    <dbReference type="NCBI Taxonomy" id="5759"/>
    <lineage>
        <taxon>Eukaryota</taxon>
        <taxon>Amoebozoa</taxon>
        <taxon>Evosea</taxon>
        <taxon>Archamoebae</taxon>
        <taxon>Mastigamoebida</taxon>
        <taxon>Entamoebidae</taxon>
        <taxon>Entamoeba</taxon>
    </lineage>
</organism>
<dbReference type="GO" id="GO:0000932">
    <property type="term" value="C:P-body"/>
    <property type="evidence" value="ECO:0007669"/>
    <property type="project" value="TreeGrafter"/>
</dbReference>
<evidence type="ECO:0000313" key="1">
    <source>
        <dbReference type="EMBL" id="GAT95053.1"/>
    </source>
</evidence>
<protein>
    <submittedName>
        <fullName evidence="1">Scavenger mRNA decapping enzyme putative</fullName>
    </submittedName>
</protein>
<dbReference type="SUPFAM" id="SSF54197">
    <property type="entry name" value="HIT-like"/>
    <property type="match status" value="1"/>
</dbReference>
<dbReference type="GO" id="GO:0016787">
    <property type="term" value="F:hydrolase activity"/>
    <property type="evidence" value="ECO:0007669"/>
    <property type="project" value="InterPro"/>
</dbReference>
<dbReference type="Gene3D" id="3.30.428.10">
    <property type="entry name" value="HIT-like"/>
    <property type="match status" value="1"/>
</dbReference>
<name>A0A5K1TXK5_ENTHI</name>
<dbReference type="InterPro" id="IPR008594">
    <property type="entry name" value="DcpS/DCS2"/>
</dbReference>
<dbReference type="VEuPathDB" id="AmoebaDB:EHI7A_073680"/>
<dbReference type="EMBL" id="BDEQ01000001">
    <property type="protein sequence ID" value="GAT95053.1"/>
    <property type="molecule type" value="Genomic_DNA"/>
</dbReference>